<comment type="caution">
    <text evidence="4">The sequence shown here is derived from an EMBL/GenBank/DDBJ whole genome shotgun (WGS) entry which is preliminary data.</text>
</comment>
<dbReference type="InterPro" id="IPR052016">
    <property type="entry name" value="Bact_Sigma-Reg"/>
</dbReference>
<dbReference type="AlphaFoldDB" id="T0JFY5"/>
<reference evidence="4 5" key="1">
    <citation type="submission" date="2013-07" db="EMBL/GenBank/DDBJ databases">
        <title>Sulfurimonas hongkongensis AST-10 Genome Sequencing.</title>
        <authorList>
            <person name="Cai L."/>
            <person name="Zhang T."/>
        </authorList>
    </citation>
    <scope>NUCLEOTIDE SEQUENCE [LARGE SCALE GENOMIC DNA]</scope>
    <source>
        <strain evidence="4 5">AST-10</strain>
    </source>
</reference>
<evidence type="ECO:0000256" key="1">
    <source>
        <dbReference type="ARBA" id="ARBA00022801"/>
    </source>
</evidence>
<dbReference type="eggNOG" id="COG2208">
    <property type="taxonomic scope" value="Bacteria"/>
</dbReference>
<dbReference type="Pfam" id="PF13426">
    <property type="entry name" value="PAS_9"/>
    <property type="match status" value="1"/>
</dbReference>
<dbReference type="RefSeq" id="WP_021286878.1">
    <property type="nucleotide sequence ID" value="NZ_AUPZ01000004.1"/>
</dbReference>
<dbReference type="OrthoDB" id="9765776at2"/>
<sequence length="360" mass="41263">MQTDESNILKQYRHIVDESNIVSKSDLQGTITYANEKFVETSGYPLEELLGRPHSILRNPDTPSVFFKELWDTIQAKKIWRGILKNVRKDGTIYVVDACIYPILSKDGDILEYISIRHDITELRELNAKVQNLLEYGNSQQYIARSKLQSGIVNEFEPKKCKVIYHPSDILSGDFYSIFKRKDGSTFIYLLDGQGHGVSPALTVFATSATIKEMITGKQNLKKICKKIFPIIRSFLGELEQLSYTMILINPKSTKLSYVSGGMYPFKVKFVDNTIYRVKANNLPFMNFSKTPKPSKLNITKWNSMMIHSDGVVEHSYKDQKQFQPKEIIENPALIDSITNSLNDYKFSDDFTLIHLKNVT</sequence>
<dbReference type="SMART" id="SM00086">
    <property type="entry name" value="PAC"/>
    <property type="match status" value="1"/>
</dbReference>
<dbReference type="GO" id="GO:0016791">
    <property type="term" value="F:phosphatase activity"/>
    <property type="evidence" value="ECO:0007669"/>
    <property type="project" value="TreeGrafter"/>
</dbReference>
<evidence type="ECO:0000313" key="5">
    <source>
        <dbReference type="Proteomes" id="UP000015520"/>
    </source>
</evidence>
<dbReference type="PROSITE" id="PS50112">
    <property type="entry name" value="PAS"/>
    <property type="match status" value="1"/>
</dbReference>
<dbReference type="InterPro" id="IPR001932">
    <property type="entry name" value="PPM-type_phosphatase-like_dom"/>
</dbReference>
<dbReference type="InterPro" id="IPR000014">
    <property type="entry name" value="PAS"/>
</dbReference>
<dbReference type="Gene3D" id="3.30.450.20">
    <property type="entry name" value="PAS domain"/>
    <property type="match status" value="1"/>
</dbReference>
<dbReference type="NCBIfam" id="TIGR00229">
    <property type="entry name" value="sensory_box"/>
    <property type="match status" value="1"/>
</dbReference>
<evidence type="ECO:0000313" key="4">
    <source>
        <dbReference type="EMBL" id="EQB40005.1"/>
    </source>
</evidence>
<dbReference type="PANTHER" id="PTHR43156">
    <property type="entry name" value="STAGE II SPORULATION PROTEIN E-RELATED"/>
    <property type="match status" value="1"/>
</dbReference>
<protein>
    <recommendedName>
        <fullName evidence="6">PAS domain-containing protein</fullName>
    </recommendedName>
</protein>
<dbReference type="STRING" id="1172190.M947_02995"/>
<dbReference type="InterPro" id="IPR036457">
    <property type="entry name" value="PPM-type-like_dom_sf"/>
</dbReference>
<evidence type="ECO:0008006" key="6">
    <source>
        <dbReference type="Google" id="ProtNLM"/>
    </source>
</evidence>
<dbReference type="SMART" id="SM00331">
    <property type="entry name" value="PP2C_SIG"/>
    <property type="match status" value="1"/>
</dbReference>
<dbReference type="PATRIC" id="fig|1172190.3.peg.584"/>
<keyword evidence="1" id="KW-0378">Hydrolase</keyword>
<dbReference type="EMBL" id="AUPZ01000004">
    <property type="protein sequence ID" value="EQB40005.1"/>
    <property type="molecule type" value="Genomic_DNA"/>
</dbReference>
<dbReference type="eggNOG" id="COG3829">
    <property type="taxonomic scope" value="Bacteria"/>
</dbReference>
<gene>
    <name evidence="4" type="ORF">M947_02995</name>
</gene>
<feature type="domain" description="PAS" evidence="2">
    <location>
        <begin position="26"/>
        <end position="77"/>
    </location>
</feature>
<name>T0JFY5_9BACT</name>
<keyword evidence="5" id="KW-1185">Reference proteome</keyword>
<dbReference type="InterPro" id="IPR001610">
    <property type="entry name" value="PAC"/>
</dbReference>
<dbReference type="Pfam" id="PF07228">
    <property type="entry name" value="SpoIIE"/>
    <property type="match status" value="1"/>
</dbReference>
<dbReference type="CDD" id="cd00130">
    <property type="entry name" value="PAS"/>
    <property type="match status" value="1"/>
</dbReference>
<proteinExistence type="predicted"/>
<accession>T0JFY5</accession>
<dbReference type="InterPro" id="IPR000700">
    <property type="entry name" value="PAS-assoc_C"/>
</dbReference>
<dbReference type="SUPFAM" id="SSF55785">
    <property type="entry name" value="PYP-like sensor domain (PAS domain)"/>
    <property type="match status" value="1"/>
</dbReference>
<feature type="domain" description="PAC" evidence="3">
    <location>
        <begin position="80"/>
        <end position="132"/>
    </location>
</feature>
<dbReference type="InterPro" id="IPR035965">
    <property type="entry name" value="PAS-like_dom_sf"/>
</dbReference>
<evidence type="ECO:0000259" key="3">
    <source>
        <dbReference type="PROSITE" id="PS50113"/>
    </source>
</evidence>
<dbReference type="Gene3D" id="3.60.40.10">
    <property type="entry name" value="PPM-type phosphatase domain"/>
    <property type="match status" value="1"/>
</dbReference>
<evidence type="ECO:0000259" key="2">
    <source>
        <dbReference type="PROSITE" id="PS50112"/>
    </source>
</evidence>
<organism evidence="4 5">
    <name type="scientific">Sulfurimonas hongkongensis</name>
    <dbReference type="NCBI Taxonomy" id="1172190"/>
    <lineage>
        <taxon>Bacteria</taxon>
        <taxon>Pseudomonadati</taxon>
        <taxon>Campylobacterota</taxon>
        <taxon>Epsilonproteobacteria</taxon>
        <taxon>Campylobacterales</taxon>
        <taxon>Sulfurimonadaceae</taxon>
        <taxon>Sulfurimonas</taxon>
    </lineage>
</organism>
<dbReference type="PANTHER" id="PTHR43156:SF9">
    <property type="entry name" value="HAMP DOMAIN-CONTAINING PROTEIN"/>
    <property type="match status" value="1"/>
</dbReference>
<dbReference type="PROSITE" id="PS50113">
    <property type="entry name" value="PAC"/>
    <property type="match status" value="1"/>
</dbReference>
<dbReference type="Proteomes" id="UP000015520">
    <property type="component" value="Unassembled WGS sequence"/>
</dbReference>